<evidence type="ECO:0000256" key="2">
    <source>
        <dbReference type="ARBA" id="ARBA00022692"/>
    </source>
</evidence>
<dbReference type="InterPro" id="IPR011701">
    <property type="entry name" value="MFS"/>
</dbReference>
<keyword evidence="4 5" id="KW-0472">Membrane</keyword>
<dbReference type="GO" id="GO:0005886">
    <property type="term" value="C:plasma membrane"/>
    <property type="evidence" value="ECO:0007669"/>
    <property type="project" value="UniProtKB-SubCell"/>
</dbReference>
<evidence type="ECO:0000256" key="5">
    <source>
        <dbReference type="SAM" id="Phobius"/>
    </source>
</evidence>
<dbReference type="Gene3D" id="1.20.1250.20">
    <property type="entry name" value="MFS general substrate transporter like domains"/>
    <property type="match status" value="1"/>
</dbReference>
<reference evidence="7 8" key="1">
    <citation type="submission" date="2020-07" db="EMBL/GenBank/DDBJ databases">
        <title>Genome of Haloechinothrix sp.</title>
        <authorList>
            <person name="Tang S.-K."/>
            <person name="Yang L."/>
            <person name="Zhu W.-Y."/>
        </authorList>
    </citation>
    <scope>NUCLEOTIDE SEQUENCE [LARGE SCALE GENOMIC DNA]</scope>
    <source>
        <strain evidence="7 8">YIM 98757</strain>
    </source>
</reference>
<dbReference type="InterPro" id="IPR036259">
    <property type="entry name" value="MFS_trans_sf"/>
</dbReference>
<protein>
    <submittedName>
        <fullName evidence="7">MFS transporter</fullName>
    </submittedName>
</protein>
<dbReference type="EMBL" id="JACCKD010000008">
    <property type="protein sequence ID" value="MBA0127784.1"/>
    <property type="molecule type" value="Genomic_DNA"/>
</dbReference>
<name>A0A838AEM5_9PSEU</name>
<keyword evidence="2 5" id="KW-0812">Transmembrane</keyword>
<gene>
    <name evidence="7" type="ORF">H0B56_19740</name>
</gene>
<evidence type="ECO:0000313" key="7">
    <source>
        <dbReference type="EMBL" id="MBA0127784.1"/>
    </source>
</evidence>
<proteinExistence type="predicted"/>
<dbReference type="Proteomes" id="UP000582974">
    <property type="component" value="Unassembled WGS sequence"/>
</dbReference>
<feature type="domain" description="Major facilitator superfamily (MFS) profile" evidence="6">
    <location>
        <begin position="21"/>
        <end position="434"/>
    </location>
</feature>
<dbReference type="CDD" id="cd17365">
    <property type="entry name" value="MFS_PcaK_like"/>
    <property type="match status" value="1"/>
</dbReference>
<dbReference type="PROSITE" id="PS00216">
    <property type="entry name" value="SUGAR_TRANSPORT_1"/>
    <property type="match status" value="1"/>
</dbReference>
<evidence type="ECO:0000259" key="6">
    <source>
        <dbReference type="PROSITE" id="PS50850"/>
    </source>
</evidence>
<dbReference type="PANTHER" id="PTHR23508:SF10">
    <property type="entry name" value="CARBOXYLIC ACID TRANSPORTER PROTEIN HOMOLOG"/>
    <property type="match status" value="1"/>
</dbReference>
<organism evidence="7 8">
    <name type="scientific">Haloechinothrix aidingensis</name>
    <dbReference type="NCBI Taxonomy" id="2752311"/>
    <lineage>
        <taxon>Bacteria</taxon>
        <taxon>Bacillati</taxon>
        <taxon>Actinomycetota</taxon>
        <taxon>Actinomycetes</taxon>
        <taxon>Pseudonocardiales</taxon>
        <taxon>Pseudonocardiaceae</taxon>
        <taxon>Haloechinothrix</taxon>
    </lineage>
</organism>
<feature type="transmembrane region" description="Helical" evidence="5">
    <location>
        <begin position="257"/>
        <end position="277"/>
    </location>
</feature>
<keyword evidence="3 5" id="KW-1133">Transmembrane helix</keyword>
<feature type="transmembrane region" description="Helical" evidence="5">
    <location>
        <begin position="384"/>
        <end position="406"/>
    </location>
</feature>
<dbReference type="PANTHER" id="PTHR23508">
    <property type="entry name" value="CARBOXYLIC ACID TRANSPORTER PROTEIN HOMOLOG"/>
    <property type="match status" value="1"/>
</dbReference>
<dbReference type="PROSITE" id="PS50850">
    <property type="entry name" value="MFS"/>
    <property type="match status" value="1"/>
</dbReference>
<evidence type="ECO:0000313" key="8">
    <source>
        <dbReference type="Proteomes" id="UP000582974"/>
    </source>
</evidence>
<keyword evidence="8" id="KW-1185">Reference proteome</keyword>
<evidence type="ECO:0000256" key="1">
    <source>
        <dbReference type="ARBA" id="ARBA00004651"/>
    </source>
</evidence>
<feature type="transmembrane region" description="Helical" evidence="5">
    <location>
        <begin position="54"/>
        <end position="75"/>
    </location>
</feature>
<dbReference type="PROSITE" id="PS00217">
    <property type="entry name" value="SUGAR_TRANSPORT_2"/>
    <property type="match status" value="1"/>
</dbReference>
<evidence type="ECO:0000256" key="4">
    <source>
        <dbReference type="ARBA" id="ARBA00023136"/>
    </source>
</evidence>
<comment type="caution">
    <text evidence="7">The sequence shown here is derived from an EMBL/GenBank/DDBJ whole genome shotgun (WGS) entry which is preliminary data.</text>
</comment>
<dbReference type="GO" id="GO:0046943">
    <property type="term" value="F:carboxylic acid transmembrane transporter activity"/>
    <property type="evidence" value="ECO:0007669"/>
    <property type="project" value="TreeGrafter"/>
</dbReference>
<accession>A0A838AEM5</accession>
<evidence type="ECO:0000256" key="3">
    <source>
        <dbReference type="ARBA" id="ARBA00022989"/>
    </source>
</evidence>
<feature type="transmembrane region" description="Helical" evidence="5">
    <location>
        <begin position="412"/>
        <end position="430"/>
    </location>
</feature>
<sequence>MAASIRRTLDDGPMNRFQWTAIGVCVFLNILDGFDVLVMAFTGSSVAAEWDLSGSQLGMLLSAGLVGMAIGAITLGPWADRIGRRKVILGCLVVNSVMMTLSAASQTAMQLGVLRVITGITIGGILASSNVIAAEYASRRWRGLAVSLNSSGYAIGATLGGLLSAVLIDSYGWRSVFLAGGVITAATIPVVLARLPESMDFLLSKQPARALERVNTLLARLGQPSISAIPSSDTAMPEKAGGRYRYLLTPGTRRPTIVLWSSFFLVMAGFYFVTSWTPSLLVDAGLSESDGITGGTVLNLGGIFGAAILGLCAARFALRNVLITYMLATAVLLAAFIASTSVLALAFTVGGVIGLFANGCIAGLYALAPTLYDPSIRATGVGTALAVGRIGAIVAPTAAGALLDFGLRPEQLYVGTGVIFVATAVILTVLPKLAGSTTDAPESEAAGSRR</sequence>
<feature type="transmembrane region" description="Helical" evidence="5">
    <location>
        <begin position="297"/>
        <end position="318"/>
    </location>
</feature>
<comment type="subcellular location">
    <subcellularLocation>
        <location evidence="1">Cell membrane</location>
        <topology evidence="1">Multi-pass membrane protein</topology>
    </subcellularLocation>
</comment>
<dbReference type="InterPro" id="IPR005829">
    <property type="entry name" value="Sugar_transporter_CS"/>
</dbReference>
<dbReference type="AlphaFoldDB" id="A0A838AEM5"/>
<dbReference type="InterPro" id="IPR020846">
    <property type="entry name" value="MFS_dom"/>
</dbReference>
<feature type="transmembrane region" description="Helical" evidence="5">
    <location>
        <begin position="21"/>
        <end position="42"/>
    </location>
</feature>
<feature type="transmembrane region" description="Helical" evidence="5">
    <location>
        <begin position="144"/>
        <end position="168"/>
    </location>
</feature>
<feature type="transmembrane region" description="Helical" evidence="5">
    <location>
        <begin position="353"/>
        <end position="372"/>
    </location>
</feature>
<feature type="transmembrane region" description="Helical" evidence="5">
    <location>
        <begin position="325"/>
        <end position="347"/>
    </location>
</feature>
<feature type="transmembrane region" description="Helical" evidence="5">
    <location>
        <begin position="112"/>
        <end position="132"/>
    </location>
</feature>
<dbReference type="Pfam" id="PF07690">
    <property type="entry name" value="MFS_1"/>
    <property type="match status" value="1"/>
</dbReference>
<dbReference type="SUPFAM" id="SSF103473">
    <property type="entry name" value="MFS general substrate transporter"/>
    <property type="match status" value="1"/>
</dbReference>
<feature type="transmembrane region" description="Helical" evidence="5">
    <location>
        <begin position="87"/>
        <end position="106"/>
    </location>
</feature>
<feature type="transmembrane region" description="Helical" evidence="5">
    <location>
        <begin position="174"/>
        <end position="195"/>
    </location>
</feature>